<evidence type="ECO:0000256" key="1">
    <source>
        <dbReference type="ARBA" id="ARBA00000707"/>
    </source>
</evidence>
<dbReference type="VEuPathDB" id="FungiDB:CAGL0I05522g"/>
<evidence type="ECO:0000256" key="7">
    <source>
        <dbReference type="SAM" id="MobiDB-lite"/>
    </source>
</evidence>
<dbReference type="GO" id="GO:0004843">
    <property type="term" value="F:cysteine-type deubiquitinase activity"/>
    <property type="evidence" value="ECO:0007669"/>
    <property type="project" value="UniProtKB-EC"/>
</dbReference>
<dbReference type="GO" id="GO:0005634">
    <property type="term" value="C:nucleus"/>
    <property type="evidence" value="ECO:0007669"/>
    <property type="project" value="TreeGrafter"/>
</dbReference>
<feature type="region of interest" description="Disordered" evidence="7">
    <location>
        <begin position="194"/>
        <end position="227"/>
    </location>
</feature>
<evidence type="ECO:0000313" key="10">
    <source>
        <dbReference type="Proteomes" id="UP000054886"/>
    </source>
</evidence>
<evidence type="ECO:0000256" key="4">
    <source>
        <dbReference type="ARBA" id="ARBA00022670"/>
    </source>
</evidence>
<feature type="compositionally biased region" description="Polar residues" evidence="7">
    <location>
        <begin position="211"/>
        <end position="221"/>
    </location>
</feature>
<dbReference type="PANTHER" id="PTHR24006">
    <property type="entry name" value="UBIQUITIN CARBOXYL-TERMINAL HYDROLASE"/>
    <property type="match status" value="1"/>
</dbReference>
<evidence type="ECO:0000256" key="2">
    <source>
        <dbReference type="ARBA" id="ARBA00009085"/>
    </source>
</evidence>
<dbReference type="EC" id="3.4.19.12" evidence="3"/>
<dbReference type="GO" id="GO:0006508">
    <property type="term" value="P:proteolysis"/>
    <property type="evidence" value="ECO:0007669"/>
    <property type="project" value="UniProtKB-KW"/>
</dbReference>
<dbReference type="GO" id="GO:0005829">
    <property type="term" value="C:cytosol"/>
    <property type="evidence" value="ECO:0007669"/>
    <property type="project" value="TreeGrafter"/>
</dbReference>
<dbReference type="FunFam" id="3.90.70.10:FF:000131">
    <property type="entry name" value="Ubiquitin carboxyl-terminal hydrolase"/>
    <property type="match status" value="1"/>
</dbReference>
<dbReference type="EMBL" id="LLZZ01000112">
    <property type="protein sequence ID" value="KTB05760.1"/>
    <property type="molecule type" value="Genomic_DNA"/>
</dbReference>
<feature type="region of interest" description="Disordered" evidence="7">
    <location>
        <begin position="264"/>
        <end position="304"/>
    </location>
</feature>
<gene>
    <name evidence="9" type="ORF">AO440_002573</name>
</gene>
<dbReference type="VEuPathDB" id="FungiDB:GVI51_I05291"/>
<accession>A0A0W0CPH1</accession>
<dbReference type="PANTHER" id="PTHR24006:SF733">
    <property type="entry name" value="RE52890P"/>
    <property type="match status" value="1"/>
</dbReference>
<keyword evidence="6" id="KW-0788">Thiol protease</keyword>
<dbReference type="PROSITE" id="PS50235">
    <property type="entry name" value="USP_3"/>
    <property type="match status" value="1"/>
</dbReference>
<dbReference type="PROSITE" id="PS00973">
    <property type="entry name" value="USP_2"/>
    <property type="match status" value="1"/>
</dbReference>
<dbReference type="InterPro" id="IPR038765">
    <property type="entry name" value="Papain-like_cys_pep_sf"/>
</dbReference>
<dbReference type="CDD" id="cd02663">
    <property type="entry name" value="Peptidase_C19G"/>
    <property type="match status" value="1"/>
</dbReference>
<feature type="domain" description="USP" evidence="8">
    <location>
        <begin position="121"/>
        <end position="649"/>
    </location>
</feature>
<name>A0A0W0CPH1_CANGB</name>
<dbReference type="VEuPathDB" id="FungiDB:GWK60_I00957"/>
<keyword evidence="4" id="KW-0645">Protease</keyword>
<dbReference type="GO" id="GO:0016579">
    <property type="term" value="P:protein deubiquitination"/>
    <property type="evidence" value="ECO:0007669"/>
    <property type="project" value="InterPro"/>
</dbReference>
<dbReference type="AlphaFoldDB" id="A0A0W0CPH1"/>
<dbReference type="InterPro" id="IPR050164">
    <property type="entry name" value="Peptidase_C19"/>
</dbReference>
<protein>
    <recommendedName>
        <fullName evidence="3">ubiquitinyl hydrolase 1</fullName>
        <ecNumber evidence="3">3.4.19.12</ecNumber>
    </recommendedName>
</protein>
<dbReference type="Pfam" id="PF00443">
    <property type="entry name" value="UCH"/>
    <property type="match status" value="2"/>
</dbReference>
<comment type="caution">
    <text evidence="9">The sequence shown here is derived from an EMBL/GenBank/DDBJ whole genome shotgun (WGS) entry which is preliminary data.</text>
</comment>
<sequence>MFKKLLHITPDFHPDSRKNSPVQKEDSFKRKSGERIGDNYRPRIIPNAAASQRKSIIGQSDYDLANGTTNYNDLANEARNYVAIPQEQLLHRYEHDSQIPTIVDTNVTKLMPFGDGSNKVFGYENFGHTCYCNSVLQCIYNLPEFRKSILQFPQRYPLKSRVRVEEFHSLHERNYINEVVGQQEQEAISINESVTSLNSQQTQTRSTNTQPELSSKSQSIKTIDDDKKKENRKSFFKDLYKIRTSSSNATDSGYLGDKSIYTEYSADSSPKDDNTDKESYSNTTYDSTNSQSKPSQPQSKPAGYFDTVGEKLHGDCRKVIVGNPELNKTYSQTYFNVSESSNDLNIEIRKKLALIHGPVINIDHLLYKDQPHFLYYALKDIMECITENRYLSGVVSPAEFVKLLKRQNPLFNSTMQQDAHEFLNFLLNNISDFAGKYKSNYLKSSNEEECEISHDFVKDQFEGVLLNRIKCLTCDCVSANEEPFLDFPIEIQNDEAINIQDTFRSFYQREILCGPNKFYCNECCGLQEAEKTVGFEKLPKTLALHLKRFKCDGIVNSKLFNKIEYPLTLTVCSCFDNSLCKTYELTGIVLHVGASPTHGHYVSICKHEKYGWLMYDDETIESIPEEAVTSHVGEPNNPITAYVLFYSEKIQNKKTQLSDELAYNNNINKLMSYETWLRNKDMVEKQCTTNYSNITTNLSKHSKCAPKIAQHSKRRPKFLTFIST</sequence>
<dbReference type="Proteomes" id="UP000054886">
    <property type="component" value="Unassembled WGS sequence"/>
</dbReference>
<reference evidence="9 10" key="1">
    <citation type="submission" date="2015-10" db="EMBL/GenBank/DDBJ databases">
        <title>Draft genomes sequences of Candida glabrata isolates 1A, 1B, 2A, 2B, 3A and 3B.</title>
        <authorList>
            <person name="Haavelsrud O.E."/>
            <person name="Gaustad P."/>
        </authorList>
    </citation>
    <scope>NUCLEOTIDE SEQUENCE [LARGE SCALE GENOMIC DNA]</scope>
    <source>
        <strain evidence="9">910700640</strain>
    </source>
</reference>
<evidence type="ECO:0000256" key="6">
    <source>
        <dbReference type="ARBA" id="ARBA00022807"/>
    </source>
</evidence>
<feature type="region of interest" description="Disordered" evidence="7">
    <location>
        <begin position="1"/>
        <end position="40"/>
    </location>
</feature>
<dbReference type="Gene3D" id="3.90.70.10">
    <property type="entry name" value="Cysteine proteinases"/>
    <property type="match status" value="2"/>
</dbReference>
<keyword evidence="5 9" id="KW-0378">Hydrolase</keyword>
<feature type="compositionally biased region" description="Basic and acidic residues" evidence="7">
    <location>
        <begin position="269"/>
        <end position="279"/>
    </location>
</feature>
<feature type="compositionally biased region" description="Low complexity" evidence="7">
    <location>
        <begin position="280"/>
        <end position="301"/>
    </location>
</feature>
<dbReference type="SUPFAM" id="SSF54001">
    <property type="entry name" value="Cysteine proteinases"/>
    <property type="match status" value="1"/>
</dbReference>
<dbReference type="InterPro" id="IPR001394">
    <property type="entry name" value="Peptidase_C19_UCH"/>
</dbReference>
<comment type="similarity">
    <text evidence="2">Belongs to the peptidase C19 family.</text>
</comment>
<comment type="catalytic activity">
    <reaction evidence="1">
        <text>Thiol-dependent hydrolysis of ester, thioester, amide, peptide and isopeptide bonds formed by the C-terminal Gly of ubiquitin (a 76-residue protein attached to proteins as an intracellular targeting signal).</text>
        <dbReference type="EC" id="3.4.19.12"/>
    </reaction>
</comment>
<organism evidence="9 10">
    <name type="scientific">Candida glabrata</name>
    <name type="common">Yeast</name>
    <name type="synonym">Torulopsis glabrata</name>
    <dbReference type="NCBI Taxonomy" id="5478"/>
    <lineage>
        <taxon>Eukaryota</taxon>
        <taxon>Fungi</taxon>
        <taxon>Dikarya</taxon>
        <taxon>Ascomycota</taxon>
        <taxon>Saccharomycotina</taxon>
        <taxon>Saccharomycetes</taxon>
        <taxon>Saccharomycetales</taxon>
        <taxon>Saccharomycetaceae</taxon>
        <taxon>Nakaseomyces</taxon>
    </lineage>
</organism>
<dbReference type="InterPro" id="IPR028889">
    <property type="entry name" value="USP"/>
</dbReference>
<feature type="compositionally biased region" description="Low complexity" evidence="7">
    <location>
        <begin position="195"/>
        <end position="210"/>
    </location>
</feature>
<evidence type="ECO:0000259" key="8">
    <source>
        <dbReference type="PROSITE" id="PS50235"/>
    </source>
</evidence>
<dbReference type="VEuPathDB" id="FungiDB:B1J91_I05522g"/>
<dbReference type="InterPro" id="IPR018200">
    <property type="entry name" value="USP_CS"/>
</dbReference>
<evidence type="ECO:0000256" key="5">
    <source>
        <dbReference type="ARBA" id="ARBA00022801"/>
    </source>
</evidence>
<evidence type="ECO:0000313" key="9">
    <source>
        <dbReference type="EMBL" id="KTB05760.1"/>
    </source>
</evidence>
<proteinExistence type="inferred from homology"/>
<evidence type="ECO:0000256" key="3">
    <source>
        <dbReference type="ARBA" id="ARBA00012759"/>
    </source>
</evidence>
<feature type="compositionally biased region" description="Basic and acidic residues" evidence="7">
    <location>
        <begin position="10"/>
        <end position="40"/>
    </location>
</feature>